<dbReference type="NCBIfam" id="NF045515">
    <property type="entry name" value="Glp_gephyrin"/>
    <property type="match status" value="1"/>
</dbReference>
<dbReference type="Gene3D" id="3.40.980.10">
    <property type="entry name" value="MoaB/Mog-like domain"/>
    <property type="match status" value="1"/>
</dbReference>
<dbReference type="GO" id="GO:0006777">
    <property type="term" value="P:Mo-molybdopterin cofactor biosynthetic process"/>
    <property type="evidence" value="ECO:0007669"/>
    <property type="project" value="UniProtKB-UniRule"/>
</dbReference>
<evidence type="ECO:0000256" key="4">
    <source>
        <dbReference type="ARBA" id="ARBA00023150"/>
    </source>
</evidence>
<evidence type="ECO:0000256" key="1">
    <source>
        <dbReference type="ARBA" id="ARBA00002901"/>
    </source>
</evidence>
<accession>A0A858R7E0</accession>
<organism evidence="8 9">
    <name type="scientific">Aerophototrophica crusticola</name>
    <dbReference type="NCBI Taxonomy" id="1709002"/>
    <lineage>
        <taxon>Bacteria</taxon>
        <taxon>Pseudomonadati</taxon>
        <taxon>Pseudomonadota</taxon>
        <taxon>Alphaproteobacteria</taxon>
        <taxon>Rhodospirillales</taxon>
        <taxon>Rhodospirillaceae</taxon>
        <taxon>Aerophototrophica</taxon>
    </lineage>
</organism>
<dbReference type="InterPro" id="IPR005111">
    <property type="entry name" value="MoeA_C_domain_IV"/>
</dbReference>
<dbReference type="SUPFAM" id="SSF53850">
    <property type="entry name" value="Periplasmic binding protein-like II"/>
    <property type="match status" value="1"/>
</dbReference>
<dbReference type="GO" id="GO:0061599">
    <property type="term" value="F:molybdopterin molybdotransferase activity"/>
    <property type="evidence" value="ECO:0007669"/>
    <property type="project" value="UniProtKB-UniRule"/>
</dbReference>
<dbReference type="Gene3D" id="2.170.190.11">
    <property type="entry name" value="Molybdopterin biosynthesis moea protein, domain 3"/>
    <property type="match status" value="1"/>
</dbReference>
<dbReference type="CDD" id="cd00887">
    <property type="entry name" value="MoeA"/>
    <property type="match status" value="1"/>
</dbReference>
<dbReference type="Pfam" id="PF03454">
    <property type="entry name" value="MoeA_C"/>
    <property type="match status" value="1"/>
</dbReference>
<reference evidence="8" key="1">
    <citation type="submission" date="2020-04" db="EMBL/GenBank/DDBJ databases">
        <title>A desert anoxygenic phototrophic bacterium fixes CO2 using RubisCO under aerobic conditions.</title>
        <authorList>
            <person name="Tang K."/>
        </authorList>
    </citation>
    <scope>NUCLEOTIDE SEQUENCE [LARGE SCALE GENOMIC DNA]</scope>
    <source>
        <strain evidence="8">MIMtkB3</strain>
    </source>
</reference>
<dbReference type="GO" id="GO:0046872">
    <property type="term" value="F:metal ion binding"/>
    <property type="evidence" value="ECO:0007669"/>
    <property type="project" value="UniProtKB-UniRule"/>
</dbReference>
<evidence type="ECO:0000256" key="3">
    <source>
        <dbReference type="ARBA" id="ARBA00010763"/>
    </source>
</evidence>
<dbReference type="InterPro" id="IPR001453">
    <property type="entry name" value="MoaB/Mog_dom"/>
</dbReference>
<dbReference type="Gene3D" id="2.40.340.10">
    <property type="entry name" value="MoeA, C-terminal, domain IV"/>
    <property type="match status" value="1"/>
</dbReference>
<name>A0A858R7E0_9PROT</name>
<dbReference type="AlphaFoldDB" id="A0A858R7E0"/>
<dbReference type="NCBIfam" id="NF011068">
    <property type="entry name" value="PRK14498.1"/>
    <property type="match status" value="1"/>
</dbReference>
<protein>
    <recommendedName>
        <fullName evidence="6">Molybdopterin molybdenumtransferase</fullName>
        <ecNumber evidence="6">2.10.1.1</ecNumber>
    </recommendedName>
</protein>
<dbReference type="NCBIfam" id="TIGR00177">
    <property type="entry name" value="molyb_syn"/>
    <property type="match status" value="1"/>
</dbReference>
<dbReference type="Pfam" id="PF03453">
    <property type="entry name" value="MoeA_N"/>
    <property type="match status" value="1"/>
</dbReference>
<keyword evidence="6" id="KW-0500">Molybdenum</keyword>
<dbReference type="InterPro" id="IPR036135">
    <property type="entry name" value="MoeA_linker/N_sf"/>
</dbReference>
<keyword evidence="6" id="KW-0808">Transferase</keyword>
<dbReference type="UniPathway" id="UPA00344"/>
<dbReference type="PROSITE" id="PS01079">
    <property type="entry name" value="MOCF_BIOSYNTHESIS_2"/>
    <property type="match status" value="1"/>
</dbReference>
<comment type="catalytic activity">
    <reaction evidence="5">
        <text>adenylyl-molybdopterin + molybdate = Mo-molybdopterin + AMP + H(+)</text>
        <dbReference type="Rhea" id="RHEA:35047"/>
        <dbReference type="ChEBI" id="CHEBI:15378"/>
        <dbReference type="ChEBI" id="CHEBI:36264"/>
        <dbReference type="ChEBI" id="CHEBI:62727"/>
        <dbReference type="ChEBI" id="CHEBI:71302"/>
        <dbReference type="ChEBI" id="CHEBI:456215"/>
        <dbReference type="EC" id="2.10.1.1"/>
    </reaction>
</comment>
<comment type="cofactor">
    <cofactor evidence="6">
        <name>Mg(2+)</name>
        <dbReference type="ChEBI" id="CHEBI:18420"/>
    </cofactor>
</comment>
<proteinExistence type="inferred from homology"/>
<dbReference type="SUPFAM" id="SSF63882">
    <property type="entry name" value="MoeA N-terminal region -like"/>
    <property type="match status" value="1"/>
</dbReference>
<dbReference type="EMBL" id="CP051775">
    <property type="protein sequence ID" value="QJE73489.1"/>
    <property type="molecule type" value="Genomic_DNA"/>
</dbReference>
<dbReference type="InterPro" id="IPR008284">
    <property type="entry name" value="MoCF_biosynth_CS"/>
</dbReference>
<dbReference type="Proteomes" id="UP000501891">
    <property type="component" value="Chromosome"/>
</dbReference>
<comment type="function">
    <text evidence="1 6">Catalyzes the insertion of molybdate into adenylated molybdopterin with the concomitant release of AMP.</text>
</comment>
<comment type="pathway">
    <text evidence="2 6">Cofactor biosynthesis; molybdopterin biosynthesis.</text>
</comment>
<evidence type="ECO:0000256" key="6">
    <source>
        <dbReference type="RuleBase" id="RU365090"/>
    </source>
</evidence>
<dbReference type="Pfam" id="PF00994">
    <property type="entry name" value="MoCF_biosynth"/>
    <property type="match status" value="1"/>
</dbReference>
<dbReference type="GO" id="GO:0005737">
    <property type="term" value="C:cytoplasm"/>
    <property type="evidence" value="ECO:0007669"/>
    <property type="project" value="TreeGrafter"/>
</dbReference>
<evidence type="ECO:0000256" key="2">
    <source>
        <dbReference type="ARBA" id="ARBA00005046"/>
    </source>
</evidence>
<feature type="domain" description="MoaB/Mog" evidence="7">
    <location>
        <begin position="208"/>
        <end position="346"/>
    </location>
</feature>
<gene>
    <name evidence="8" type="ORF">HHL28_10640</name>
</gene>
<dbReference type="Pfam" id="PF12727">
    <property type="entry name" value="PBP_like"/>
    <property type="match status" value="1"/>
</dbReference>
<dbReference type="InterPro" id="IPR005110">
    <property type="entry name" value="MoeA_linker/N"/>
</dbReference>
<dbReference type="InterPro" id="IPR036688">
    <property type="entry name" value="MoeA_C_domain_IV_sf"/>
</dbReference>
<sequence>MPTTDPPFLRRVASQDQFLEVVPREEANRRFHAHLTLAPLPAEHVPLSADLLGRVLAADVVAPLDVPQFDRSGVDGFAVRATDTSGATDHSPVTLRLNGEVLACGVAPVQEVLPGTATVIATGGMVPRGADAVVMVEHTDYREGPDGTPLVDIRKPASPGSFVAFAGSDIGRGEVVLRRGTVLTSRELGVLAALGLTRVGVVRRPRVAILSTGDELLAPGEPMRPGAVYDSNAAILAAAVAEAGGEPVPLGIARDRETEIAAKVEQGLEADMLVLSGGTSKGAGDISYRIIGGLGEPGIVVHGVAIKPGKPVALGVVRGKPVVLLPGFPTSAIFTFHEFVAPVIRALAGLKPAAADTVQATLPVRALSERGRAEYVMVSLVDTPAGLAAYPTAKGSGAVTSFAQADGFFCVPQGVEAVEAGTRVTVQRIGRDLEPASLSIIGSHCVGLDLLVGELAGQGIGVKLLNVGSMGGLAAARRGECDIAPIHLMDPRTGTYNTPFLAEGLTLARGYGRRQGIVFRKGDGRFEGRAAAEALAAALADPDCRMVNRNAGAGTRILLDRLLAGAKPPGYWAQAKSHNAVAAAVAQGRADWGMAIDTVAEPYGLGFLPVQPERYDFAIPADRLDRPSVRRFLDLLANASVRRRLTELGFDLTEDA</sequence>
<evidence type="ECO:0000313" key="8">
    <source>
        <dbReference type="EMBL" id="QJE73489.1"/>
    </source>
</evidence>
<keyword evidence="4 6" id="KW-0501">Molybdenum cofactor biosynthesis</keyword>
<dbReference type="EC" id="2.10.1.1" evidence="6"/>
<keyword evidence="9" id="KW-1185">Reference proteome</keyword>
<dbReference type="Gene3D" id="3.90.105.10">
    <property type="entry name" value="Molybdopterin biosynthesis moea protein, domain 2"/>
    <property type="match status" value="1"/>
</dbReference>
<dbReference type="SUPFAM" id="SSF63867">
    <property type="entry name" value="MoeA C-terminal domain-like"/>
    <property type="match status" value="1"/>
</dbReference>
<evidence type="ECO:0000259" key="7">
    <source>
        <dbReference type="SMART" id="SM00852"/>
    </source>
</evidence>
<dbReference type="InterPro" id="IPR038987">
    <property type="entry name" value="MoeA-like"/>
</dbReference>
<evidence type="ECO:0000313" key="9">
    <source>
        <dbReference type="Proteomes" id="UP000501891"/>
    </source>
</evidence>
<keyword evidence="6" id="KW-0460">Magnesium</keyword>
<evidence type="ECO:0000256" key="5">
    <source>
        <dbReference type="ARBA" id="ARBA00047317"/>
    </source>
</evidence>
<dbReference type="InterPro" id="IPR036425">
    <property type="entry name" value="MoaB/Mog-like_dom_sf"/>
</dbReference>
<dbReference type="PANTHER" id="PTHR10192">
    <property type="entry name" value="MOLYBDOPTERIN BIOSYNTHESIS PROTEIN"/>
    <property type="match status" value="1"/>
</dbReference>
<dbReference type="InterPro" id="IPR024370">
    <property type="entry name" value="PBP_domain"/>
</dbReference>
<comment type="similarity">
    <text evidence="3 6">Belongs to the MoeA family.</text>
</comment>
<dbReference type="KEGG" id="acru:HHL28_10640"/>
<dbReference type="PANTHER" id="PTHR10192:SF5">
    <property type="entry name" value="GEPHYRIN"/>
    <property type="match status" value="1"/>
</dbReference>
<keyword evidence="6" id="KW-0479">Metal-binding</keyword>
<dbReference type="SUPFAM" id="SSF53218">
    <property type="entry name" value="Molybdenum cofactor biosynthesis proteins"/>
    <property type="match status" value="1"/>
</dbReference>
<dbReference type="SMART" id="SM00852">
    <property type="entry name" value="MoCF_biosynth"/>
    <property type="match status" value="1"/>
</dbReference>